<keyword evidence="6" id="KW-0472">Membrane</keyword>
<dbReference type="GO" id="GO:0008146">
    <property type="term" value="F:sulfotransferase activity"/>
    <property type="evidence" value="ECO:0007669"/>
    <property type="project" value="InterPro"/>
</dbReference>
<protein>
    <submittedName>
        <fullName evidence="8">Sulfotransferase family protein</fullName>
    </submittedName>
</protein>
<evidence type="ECO:0000256" key="3">
    <source>
        <dbReference type="ARBA" id="ARBA00022692"/>
    </source>
</evidence>
<dbReference type="InterPro" id="IPR018011">
    <property type="entry name" value="Carb_sulfotrans_8-10"/>
</dbReference>
<dbReference type="Gene3D" id="3.40.50.300">
    <property type="entry name" value="P-loop containing nucleotide triphosphate hydrolases"/>
    <property type="match status" value="1"/>
</dbReference>
<dbReference type="PANTHER" id="PTHR12137">
    <property type="entry name" value="CARBOHYDRATE SULFOTRANSFERASE"/>
    <property type="match status" value="1"/>
</dbReference>
<gene>
    <name evidence="8" type="ORF">BECKUNK1418G_GA0071005_12384</name>
    <name evidence="9" type="ORF">BECKUNK1418H_GA0071006_12284</name>
</gene>
<evidence type="ECO:0000256" key="2">
    <source>
        <dbReference type="ARBA" id="ARBA00022679"/>
    </source>
</evidence>
<keyword evidence="2 8" id="KW-0808">Transferase</keyword>
<dbReference type="EMBL" id="CAADGD010000228">
    <property type="protein sequence ID" value="VFK73604.1"/>
    <property type="molecule type" value="Genomic_DNA"/>
</dbReference>
<dbReference type="SUPFAM" id="SSF52540">
    <property type="entry name" value="P-loop containing nucleoside triphosphate hydrolases"/>
    <property type="match status" value="1"/>
</dbReference>
<dbReference type="InterPro" id="IPR005331">
    <property type="entry name" value="Sulfotransferase"/>
</dbReference>
<dbReference type="PANTHER" id="PTHR12137:SF54">
    <property type="entry name" value="CARBOHYDRATE SULFOTRANSFERASE"/>
    <property type="match status" value="1"/>
</dbReference>
<evidence type="ECO:0000313" key="9">
    <source>
        <dbReference type="EMBL" id="VFK73604.1"/>
    </source>
</evidence>
<dbReference type="AlphaFoldDB" id="A0A451AR13"/>
<sequence>MQQKKRTPRKDDREFLVFDDRRAVYLVVSKVACTSIKHAIAHSYGISSETVMGIHDGQLWRRELGCAEGIDKDYFRFAFVRDPFDRLVSCYRDKIIFAGDGQDNTDVPYFEHFSINRIEAGIDFGAFVAVVAGIDDAQADRHFRSQYAALYEDGALCVDFVGKFENLAEDWARIAKRLNFSPTLASLNESRHKKAPNIKKDYREYYTPEIADMVYARYQNDVHAFGYEAAYQALRANR</sequence>
<evidence type="ECO:0000256" key="1">
    <source>
        <dbReference type="ARBA" id="ARBA00004323"/>
    </source>
</evidence>
<organism evidence="8">
    <name type="scientific">Candidatus Kentrum sp. UNK</name>
    <dbReference type="NCBI Taxonomy" id="2126344"/>
    <lineage>
        <taxon>Bacteria</taxon>
        <taxon>Pseudomonadati</taxon>
        <taxon>Pseudomonadota</taxon>
        <taxon>Gammaproteobacteria</taxon>
        <taxon>Candidatus Kentrum</taxon>
    </lineage>
</organism>
<dbReference type="GO" id="GO:0016051">
    <property type="term" value="P:carbohydrate biosynthetic process"/>
    <property type="evidence" value="ECO:0007669"/>
    <property type="project" value="InterPro"/>
</dbReference>
<keyword evidence="5" id="KW-0333">Golgi apparatus</keyword>
<evidence type="ECO:0000256" key="6">
    <source>
        <dbReference type="ARBA" id="ARBA00023136"/>
    </source>
</evidence>
<proteinExistence type="predicted"/>
<dbReference type="EMBL" id="CAADFZ010000238">
    <property type="protein sequence ID" value="VFK68473.1"/>
    <property type="molecule type" value="Genomic_DNA"/>
</dbReference>
<name>A0A451AR13_9GAMM</name>
<keyword evidence="3" id="KW-0812">Transmembrane</keyword>
<dbReference type="GO" id="GO:0016020">
    <property type="term" value="C:membrane"/>
    <property type="evidence" value="ECO:0007669"/>
    <property type="project" value="InterPro"/>
</dbReference>
<accession>A0A451AR13</accession>
<evidence type="ECO:0000256" key="4">
    <source>
        <dbReference type="ARBA" id="ARBA00022989"/>
    </source>
</evidence>
<keyword evidence="4" id="KW-1133">Transmembrane helix</keyword>
<dbReference type="InterPro" id="IPR027417">
    <property type="entry name" value="P-loop_NTPase"/>
</dbReference>
<evidence type="ECO:0000313" key="8">
    <source>
        <dbReference type="EMBL" id="VFK68473.1"/>
    </source>
</evidence>
<dbReference type="Pfam" id="PF03567">
    <property type="entry name" value="Sulfotransfer_2"/>
    <property type="match status" value="1"/>
</dbReference>
<evidence type="ECO:0000256" key="5">
    <source>
        <dbReference type="ARBA" id="ARBA00023034"/>
    </source>
</evidence>
<keyword evidence="7" id="KW-0325">Glycoprotein</keyword>
<comment type="subcellular location">
    <subcellularLocation>
        <location evidence="1">Golgi apparatus membrane</location>
        <topology evidence="1">Single-pass type II membrane protein</topology>
    </subcellularLocation>
</comment>
<reference evidence="8" key="1">
    <citation type="submission" date="2019-02" db="EMBL/GenBank/DDBJ databases">
        <authorList>
            <person name="Gruber-Vodicka R. H."/>
            <person name="Seah K. B. B."/>
        </authorList>
    </citation>
    <scope>NUCLEOTIDE SEQUENCE</scope>
    <source>
        <strain evidence="9">BECK_BY19</strain>
        <strain evidence="8">BECK_BY8</strain>
    </source>
</reference>
<evidence type="ECO:0000256" key="7">
    <source>
        <dbReference type="ARBA" id="ARBA00023180"/>
    </source>
</evidence>